<dbReference type="RefSeq" id="XP_026620048.1">
    <property type="nucleotide sequence ID" value="XM_026763812.1"/>
</dbReference>
<reference evidence="2 3" key="1">
    <citation type="submission" date="2018-07" db="EMBL/GenBank/DDBJ databases">
        <title>The genomes of Aspergillus section Nigri reveals drivers in fungal speciation.</title>
        <authorList>
            <consortium name="DOE Joint Genome Institute"/>
            <person name="Vesth T.C."/>
            <person name="Nybo J."/>
            <person name="Theobald S."/>
            <person name="Brandl J."/>
            <person name="Frisvad J.C."/>
            <person name="Nielsen K.F."/>
            <person name="Lyhne E.K."/>
            <person name="Kogle M.E."/>
            <person name="Kuo A."/>
            <person name="Riley R."/>
            <person name="Clum A."/>
            <person name="Nolan M."/>
            <person name="Lipzen A."/>
            <person name="Salamov A."/>
            <person name="Henrissat B."/>
            <person name="Wiebenga A."/>
            <person name="De vries R.P."/>
            <person name="Grigoriev I.V."/>
            <person name="Mortensen U.H."/>
            <person name="Andersen M.R."/>
            <person name="Baker S.E."/>
        </authorList>
    </citation>
    <scope>NUCLEOTIDE SEQUENCE [LARGE SCALE GENOMIC DNA]</scope>
    <source>
        <strain evidence="2 3">CBS 139.54b</strain>
    </source>
</reference>
<dbReference type="EMBL" id="KZ852104">
    <property type="protein sequence ID" value="RDH27026.1"/>
    <property type="molecule type" value="Genomic_DNA"/>
</dbReference>
<evidence type="ECO:0000313" key="3">
    <source>
        <dbReference type="Proteomes" id="UP000253729"/>
    </source>
</evidence>
<dbReference type="GeneID" id="38132168"/>
<dbReference type="Proteomes" id="UP000253729">
    <property type="component" value="Unassembled WGS sequence"/>
</dbReference>
<evidence type="ECO:0000313" key="2">
    <source>
        <dbReference type="EMBL" id="RDH27026.1"/>
    </source>
</evidence>
<feature type="region of interest" description="Disordered" evidence="1">
    <location>
        <begin position="32"/>
        <end position="76"/>
    </location>
</feature>
<feature type="compositionally biased region" description="Polar residues" evidence="1">
    <location>
        <begin position="41"/>
        <end position="50"/>
    </location>
</feature>
<organism evidence="2 3">
    <name type="scientific">Aspergillus welwitschiae</name>
    <dbReference type="NCBI Taxonomy" id="1341132"/>
    <lineage>
        <taxon>Eukaryota</taxon>
        <taxon>Fungi</taxon>
        <taxon>Dikarya</taxon>
        <taxon>Ascomycota</taxon>
        <taxon>Pezizomycotina</taxon>
        <taxon>Eurotiomycetes</taxon>
        <taxon>Eurotiomycetidae</taxon>
        <taxon>Eurotiales</taxon>
        <taxon>Aspergillaceae</taxon>
        <taxon>Aspergillus</taxon>
        <taxon>Aspergillus subgen. Circumdati</taxon>
    </lineage>
</organism>
<evidence type="ECO:0000256" key="1">
    <source>
        <dbReference type="SAM" id="MobiDB-lite"/>
    </source>
</evidence>
<name>A0A3F3PL12_9EURO</name>
<dbReference type="AlphaFoldDB" id="A0A3F3PL12"/>
<feature type="region of interest" description="Disordered" evidence="1">
    <location>
        <begin position="101"/>
        <end position="131"/>
    </location>
</feature>
<feature type="compositionally biased region" description="Polar residues" evidence="1">
    <location>
        <begin position="111"/>
        <end position="130"/>
    </location>
</feature>
<sequence length="258" mass="27907">MTVVRPSVSVCCPTGLCFPPITHSPPTPATCLYNRPAPIQPQLTSSTQRPHSQDRNKAHKRRNRKNNQTTNCPHQPWLYISGPGARTQCTQAVVPLSSATTTPIGQKCSRSRGTSAPTNSKTSPTKSMHSQRLLGEAEPWVHSLEFSEWQRSCSLAGQHTFEGVALCALFLATQHVAAENSMGGVLPTGSKNFLSRGSVVLLVGGEEVDLDTFSVVCISQKDIAPSTFCVCLVDVHGYSNWIGARGEPILLARRTLCN</sequence>
<proteinExistence type="predicted"/>
<keyword evidence="3" id="KW-1185">Reference proteome</keyword>
<accession>A0A3F3PL12</accession>
<gene>
    <name evidence="2" type="ORF">BDQ94DRAFT_123249</name>
</gene>
<protein>
    <submittedName>
        <fullName evidence="2">Uncharacterized protein</fullName>
    </submittedName>
</protein>